<gene>
    <name evidence="1" type="ORF">JYE49_06470</name>
</gene>
<sequence>MASILSACLVLYHCGDELTHALRCIQNADVDVDVYLVDNTPDDPTAEKAEWLFPGVTVLPQKSNIGFGRANNAVLPHLQSKYHLIMNPDVTFEPSLLNRMIMYMEAHPNIAILTPRVLNEDGTEQYLPKKRISVHYLLGGLFENYSKLFRRWRADFTMADMDIRYPVPVEFATGCFLFIRTEIFKKLEGFDPRFFLYQEDSDLSRRILEERLGSIVYHPEMCVTHRWARENTRTFKGRMRQIASVFKYFFKWGITW</sequence>
<accession>A0AC61NAP9</accession>
<proteinExistence type="predicted"/>
<name>A0AC61NAP9_9FIRM</name>
<organism evidence="1 2">
    <name type="scientific">Aristaeella hokkaidonensis</name>
    <dbReference type="NCBI Taxonomy" id="3046382"/>
    <lineage>
        <taxon>Bacteria</taxon>
        <taxon>Bacillati</taxon>
        <taxon>Bacillota</taxon>
        <taxon>Clostridia</taxon>
        <taxon>Eubacteriales</taxon>
        <taxon>Aristaeellaceae</taxon>
        <taxon>Aristaeella</taxon>
    </lineage>
</organism>
<dbReference type="EMBL" id="CP068393">
    <property type="protein sequence ID" value="QUC68328.1"/>
    <property type="molecule type" value="Genomic_DNA"/>
</dbReference>
<dbReference type="Proteomes" id="UP000682782">
    <property type="component" value="Chromosome"/>
</dbReference>
<reference evidence="1" key="1">
    <citation type="submission" date="2021-01" db="EMBL/GenBank/DDBJ databases">
        <title>Complete genome sequence of Clostridiales bacterium R-7.</title>
        <authorList>
            <person name="Mahoney-Kurpe S.C."/>
            <person name="Palevich N."/>
            <person name="Koike S."/>
            <person name="Moon C.D."/>
            <person name="Attwood G.T."/>
        </authorList>
    </citation>
    <scope>NUCLEOTIDE SEQUENCE</scope>
    <source>
        <strain evidence="1">R-7</strain>
    </source>
</reference>
<evidence type="ECO:0000313" key="1">
    <source>
        <dbReference type="EMBL" id="QUC68328.1"/>
    </source>
</evidence>
<evidence type="ECO:0000313" key="2">
    <source>
        <dbReference type="Proteomes" id="UP000682782"/>
    </source>
</evidence>
<keyword evidence="2" id="KW-1185">Reference proteome</keyword>
<protein>
    <submittedName>
        <fullName evidence="1">Glycosyltransferase</fullName>
    </submittedName>
</protein>